<dbReference type="AlphaFoldDB" id="A0A392TAZ7"/>
<accession>A0A392TAZ7</accession>
<evidence type="ECO:0000313" key="1">
    <source>
        <dbReference type="EMBL" id="MCI58333.1"/>
    </source>
</evidence>
<evidence type="ECO:0000313" key="2">
    <source>
        <dbReference type="Proteomes" id="UP000265520"/>
    </source>
</evidence>
<reference evidence="1 2" key="1">
    <citation type="journal article" date="2018" name="Front. Plant Sci.">
        <title>Red Clover (Trifolium pratense) and Zigzag Clover (T. medium) - A Picture of Genomic Similarities and Differences.</title>
        <authorList>
            <person name="Dluhosova J."/>
            <person name="Istvanek J."/>
            <person name="Nedelnik J."/>
            <person name="Repkova J."/>
        </authorList>
    </citation>
    <scope>NUCLEOTIDE SEQUENCE [LARGE SCALE GENOMIC DNA]</scope>
    <source>
        <strain evidence="2">cv. 10/8</strain>
        <tissue evidence="1">Leaf</tissue>
    </source>
</reference>
<feature type="non-terminal residue" evidence="1">
    <location>
        <position position="76"/>
    </location>
</feature>
<organism evidence="1 2">
    <name type="scientific">Trifolium medium</name>
    <dbReference type="NCBI Taxonomy" id="97028"/>
    <lineage>
        <taxon>Eukaryota</taxon>
        <taxon>Viridiplantae</taxon>
        <taxon>Streptophyta</taxon>
        <taxon>Embryophyta</taxon>
        <taxon>Tracheophyta</taxon>
        <taxon>Spermatophyta</taxon>
        <taxon>Magnoliopsida</taxon>
        <taxon>eudicotyledons</taxon>
        <taxon>Gunneridae</taxon>
        <taxon>Pentapetalae</taxon>
        <taxon>rosids</taxon>
        <taxon>fabids</taxon>
        <taxon>Fabales</taxon>
        <taxon>Fabaceae</taxon>
        <taxon>Papilionoideae</taxon>
        <taxon>50 kb inversion clade</taxon>
        <taxon>NPAAA clade</taxon>
        <taxon>Hologalegina</taxon>
        <taxon>IRL clade</taxon>
        <taxon>Trifolieae</taxon>
        <taxon>Trifolium</taxon>
    </lineage>
</organism>
<protein>
    <submittedName>
        <fullName evidence="1">Uncharacterized protein</fullName>
    </submittedName>
</protein>
<comment type="caution">
    <text evidence="1">The sequence shown here is derived from an EMBL/GenBank/DDBJ whole genome shotgun (WGS) entry which is preliminary data.</text>
</comment>
<proteinExistence type="predicted"/>
<name>A0A392TAZ7_9FABA</name>
<sequence length="76" mass="8086">MQFKFFDSVISPSSKVVLLPGLDNGVIIYYTSLRIVICSSTTFAQSAQSSDVFALPSTNVMSQSTTSSTGSSNPKL</sequence>
<dbReference type="EMBL" id="LXQA010544456">
    <property type="protein sequence ID" value="MCI58333.1"/>
    <property type="molecule type" value="Genomic_DNA"/>
</dbReference>
<keyword evidence="2" id="KW-1185">Reference proteome</keyword>
<dbReference type="Proteomes" id="UP000265520">
    <property type="component" value="Unassembled WGS sequence"/>
</dbReference>